<name>A0ABM5N0U5_EMTOG</name>
<reference evidence="2 3" key="1">
    <citation type="submission" date="2011-07" db="EMBL/GenBank/DDBJ databases">
        <title>The complete genome of chromosome of Emticicia oligotrophica DSM 17448.</title>
        <authorList>
            <consortium name="US DOE Joint Genome Institute (JGI-PGF)"/>
            <person name="Lucas S."/>
            <person name="Han J."/>
            <person name="Lapidus A."/>
            <person name="Bruce D."/>
            <person name="Goodwin L."/>
            <person name="Pitluck S."/>
            <person name="Peters L."/>
            <person name="Kyrpides N."/>
            <person name="Mavromatis K."/>
            <person name="Ivanova N."/>
            <person name="Ovchinnikova G."/>
            <person name="Teshima H."/>
            <person name="Detter J.C."/>
            <person name="Tapia R."/>
            <person name="Han C."/>
            <person name="Land M."/>
            <person name="Hauser L."/>
            <person name="Markowitz V."/>
            <person name="Cheng J.-F."/>
            <person name="Hugenholtz P."/>
            <person name="Woyke T."/>
            <person name="Wu D."/>
            <person name="Tindall B."/>
            <person name="Pomrenke H."/>
            <person name="Brambilla E."/>
            <person name="Klenk H.-P."/>
            <person name="Eisen J.A."/>
        </authorList>
    </citation>
    <scope>NUCLEOTIDE SEQUENCE [LARGE SCALE GENOMIC DNA]</scope>
    <source>
        <strain evidence="2 3">DSM 17448</strain>
    </source>
</reference>
<feature type="signal peptide" evidence="1">
    <location>
        <begin position="1"/>
        <end position="20"/>
    </location>
</feature>
<dbReference type="Proteomes" id="UP000002875">
    <property type="component" value="Chromosome"/>
</dbReference>
<protein>
    <recommendedName>
        <fullName evidence="4">DUF3078 domain-containing protein</fullName>
    </recommendedName>
</protein>
<keyword evidence="1" id="KW-0732">Signal</keyword>
<proteinExistence type="predicted"/>
<accession>A0ABM5N0U5</accession>
<dbReference type="Pfam" id="PF11276">
    <property type="entry name" value="DUF3078"/>
    <property type="match status" value="1"/>
</dbReference>
<gene>
    <name evidence="2" type="ordered locus">Emtol_1842</name>
</gene>
<evidence type="ECO:0008006" key="4">
    <source>
        <dbReference type="Google" id="ProtNLM"/>
    </source>
</evidence>
<organism evidence="2 3">
    <name type="scientific">Emticicia oligotrophica (strain DSM 17448 / CIP 109782 / MTCC 6937 / GPTSA100-15)</name>
    <dbReference type="NCBI Taxonomy" id="929562"/>
    <lineage>
        <taxon>Bacteria</taxon>
        <taxon>Pseudomonadati</taxon>
        <taxon>Bacteroidota</taxon>
        <taxon>Cytophagia</taxon>
        <taxon>Cytophagales</taxon>
        <taxon>Leadbetterellaceae</taxon>
        <taxon>Emticicia</taxon>
    </lineage>
</organism>
<evidence type="ECO:0000256" key="1">
    <source>
        <dbReference type="SAM" id="SignalP"/>
    </source>
</evidence>
<evidence type="ECO:0000313" key="2">
    <source>
        <dbReference type="EMBL" id="AFK02984.1"/>
    </source>
</evidence>
<dbReference type="RefSeq" id="WP_015028683.1">
    <property type="nucleotide sequence ID" value="NC_018748.1"/>
</dbReference>
<dbReference type="InterPro" id="IPR021428">
    <property type="entry name" value="DUF3078"/>
</dbReference>
<sequence>MKKKVLLTIIYLAFTSFTFAQEIPQTHEDSLRIGWWDPRNTQFGINFSQTGFNDAWSGAQGSVGSIGLGFLFNNKAVYHKKKGVFSSDIQFQYGMLKNKGQEAVKSIDRIFMDAKYASKLSPTINWFAGVNFLSQFAAGYDLKAANKPMISNLFAPAFLAEGVGLEWKPQKYFVLQLGGATLRQTFVTNDKVFENTAKEVTENGQIIKRSYGTEKGKVLNEMGFQFVAAFDKDIAKNVNLKWRYQGFLAYAPKNKPMDHNISLIATAKVNKYMNVNFTLLGLYDADIVKKFQISEGLAVGLLFTL</sequence>
<dbReference type="EMBL" id="CP002961">
    <property type="protein sequence ID" value="AFK02984.1"/>
    <property type="molecule type" value="Genomic_DNA"/>
</dbReference>
<evidence type="ECO:0000313" key="3">
    <source>
        <dbReference type="Proteomes" id="UP000002875"/>
    </source>
</evidence>
<feature type="chain" id="PRO_5046883942" description="DUF3078 domain-containing protein" evidence="1">
    <location>
        <begin position="21"/>
        <end position="305"/>
    </location>
</feature>
<keyword evidence="3" id="KW-1185">Reference proteome</keyword>